<protein>
    <submittedName>
        <fullName evidence="1">Uncharacterized protein</fullName>
    </submittedName>
</protein>
<dbReference type="Proteomes" id="UP000702425">
    <property type="component" value="Unassembled WGS sequence"/>
</dbReference>
<reference evidence="1 2" key="1">
    <citation type="journal article" date="2020" name="Sci. Rep.">
        <title>A novel cyanobacterial geosmin producer, revising GeoA distribution and dispersion patterns in Bacteria.</title>
        <authorList>
            <person name="Churro C."/>
            <person name="Semedo-Aguiar A.P."/>
            <person name="Silva A.D."/>
            <person name="Pereira-Leal J.B."/>
            <person name="Leite R.B."/>
        </authorList>
    </citation>
    <scope>NUCLEOTIDE SEQUENCE [LARGE SCALE GENOMIC DNA]</scope>
    <source>
        <strain evidence="1 2">IPMA8</strain>
    </source>
</reference>
<organism evidence="1 2">
    <name type="scientific">Microcoleus asticus IPMA8</name>
    <dbReference type="NCBI Taxonomy" id="2563858"/>
    <lineage>
        <taxon>Bacteria</taxon>
        <taxon>Bacillati</taxon>
        <taxon>Cyanobacteriota</taxon>
        <taxon>Cyanophyceae</taxon>
        <taxon>Oscillatoriophycideae</taxon>
        <taxon>Oscillatoriales</taxon>
        <taxon>Microcoleaceae</taxon>
        <taxon>Microcoleus</taxon>
        <taxon>Microcoleus asticus</taxon>
    </lineage>
</organism>
<sequence>MFLLLLPFLRYLARFERYLRHDRGSSAWVQTVYSSDFPFPSPETRRAQEQILVSLDSLARAKLADLNRIGIEGKSRHYLKAQPLK</sequence>
<accession>A0ABX2CXJ9</accession>
<evidence type="ECO:0000313" key="2">
    <source>
        <dbReference type="Proteomes" id="UP000702425"/>
    </source>
</evidence>
<proteinExistence type="predicted"/>
<gene>
    <name evidence="1" type="ORF">E5S67_02840</name>
</gene>
<evidence type="ECO:0000313" key="1">
    <source>
        <dbReference type="EMBL" id="NQE35110.1"/>
    </source>
</evidence>
<keyword evidence="2" id="KW-1185">Reference proteome</keyword>
<dbReference type="EMBL" id="SRRZ01000047">
    <property type="protein sequence ID" value="NQE35110.1"/>
    <property type="molecule type" value="Genomic_DNA"/>
</dbReference>
<name>A0ABX2CXJ9_9CYAN</name>
<comment type="caution">
    <text evidence="1">The sequence shown here is derived from an EMBL/GenBank/DDBJ whole genome shotgun (WGS) entry which is preliminary data.</text>
</comment>